<dbReference type="PROSITE" id="PS50940">
    <property type="entry name" value="CHIT_BIND_II"/>
    <property type="match status" value="4"/>
</dbReference>
<dbReference type="GO" id="GO:0005576">
    <property type="term" value="C:extracellular region"/>
    <property type="evidence" value="ECO:0007669"/>
    <property type="project" value="InterPro"/>
</dbReference>
<reference evidence="4" key="1">
    <citation type="submission" date="2022-07" db="EMBL/GenBank/DDBJ databases">
        <authorList>
            <person name="Trinca V."/>
            <person name="Uliana J.V.C."/>
            <person name="Torres T.T."/>
            <person name="Ward R.J."/>
            <person name="Monesi N."/>
        </authorList>
    </citation>
    <scope>NUCLEOTIDE SEQUENCE</scope>
    <source>
        <strain evidence="4">HSMRA1968</strain>
        <tissue evidence="4">Whole embryos</tissue>
    </source>
</reference>
<keyword evidence="1" id="KW-1133">Transmembrane helix</keyword>
<dbReference type="InterPro" id="IPR002557">
    <property type="entry name" value="Chitin-bd_dom"/>
</dbReference>
<dbReference type="EMBL" id="WJQU01000002">
    <property type="protein sequence ID" value="KAJ6643863.1"/>
    <property type="molecule type" value="Genomic_DNA"/>
</dbReference>
<feature type="transmembrane region" description="Helical" evidence="1">
    <location>
        <begin position="421"/>
        <end position="442"/>
    </location>
</feature>
<dbReference type="Proteomes" id="UP001151699">
    <property type="component" value="Chromosome B"/>
</dbReference>
<evidence type="ECO:0000259" key="3">
    <source>
        <dbReference type="PROSITE" id="PS50940"/>
    </source>
</evidence>
<feature type="domain" description="Chitin-binding type-2" evidence="3">
    <location>
        <begin position="674"/>
        <end position="744"/>
    </location>
</feature>
<evidence type="ECO:0000256" key="1">
    <source>
        <dbReference type="SAM" id="Phobius"/>
    </source>
</evidence>
<proteinExistence type="predicted"/>
<sequence>MLVLTLVSALLVVCPVIAIITLPNGFQFDETKYLKLDSRVASTGETCQFPYPYSTGCSDDCSAQLYCDESGKVINRYECDTFNPYCVKGVEPYPNCDRTYPMEGTCLTKATNFFVCSADGLYPDPTDCTKYHVCNGTAHYIESCPANHQFTYNLVDPLTMQDPYTYPGNGEFKCRFRSTYMSCGMCGSFYCNGLANEFTFRHDDYFHYAYCVSIGTLKKVIMFKCPQGTRHEGIVNVITNSVDCIPTACPVIAIVTLPNGFQFDETKYLKRDSRVASTGETCQFPYPYSTGCSDDCSAQLYCDELGKVINRYECDSFFPYCVKGVEPYPNCDRTYPMKGTCLTKATNYFVCSADGLYPDPTDCTKYHVCNGTAHYIESCPANHQFTYNLLDKIVISCANIFSPNSYKTVTFNRKILNLPKMLVLTLVSALLVVCPVIAIITLPNGFQFDETKYLKLNSRVASTEEKCEFPYPYSNGCSDDCSAQLYCDELGQVTNRYECDSYNPYCVKGIDSYSSCDKTYPMEGTCLTKATNYFVCSADGLYPDPTDCARYHVCNGTAHYIESCPANHLFTYNQCPVIAIIMLPNGFQFDETKYLKLDSRAASTEEKCQFPYPFRYSCSDDCSALLYCDELGKVINRYECDSYTPYCVKGVDPYPSCDKSYPMEGTCLTKATNYFVCSADGVFPDPTDCTKYHVCNGTAHYIESCPVNHQFTYNQVDPLTMQDPYPGNGEFKCRFRKISMSCGMCDSFHCLVASNHFALRHDDYFHYAYCISIGTQKNIIMFKCPQGTRHEGIVNATTNSVDCIPIAAAP</sequence>
<dbReference type="SUPFAM" id="SSF57625">
    <property type="entry name" value="Invertebrate chitin-binding proteins"/>
    <property type="match status" value="4"/>
</dbReference>
<evidence type="ECO:0000313" key="4">
    <source>
        <dbReference type="EMBL" id="KAJ6643863.1"/>
    </source>
</evidence>
<keyword evidence="1" id="KW-0812">Transmembrane</keyword>
<comment type="caution">
    <text evidence="4">The sequence shown here is derived from an EMBL/GenBank/DDBJ whole genome shotgun (WGS) entry which is preliminary data.</text>
</comment>
<dbReference type="SMART" id="SM00494">
    <property type="entry name" value="ChtBD2"/>
    <property type="match status" value="4"/>
</dbReference>
<dbReference type="Pfam" id="PF01607">
    <property type="entry name" value="CBM_14"/>
    <property type="match status" value="4"/>
</dbReference>
<dbReference type="InterPro" id="IPR036508">
    <property type="entry name" value="Chitin-bd_dom_sf"/>
</dbReference>
<keyword evidence="2" id="KW-0732">Signal</keyword>
<accession>A0A9Q0N5C4</accession>
<feature type="domain" description="Chitin-binding type-2" evidence="3">
    <location>
        <begin position="533"/>
        <end position="575"/>
    </location>
</feature>
<feature type="domain" description="Chitin-binding type-2" evidence="3">
    <location>
        <begin position="348"/>
        <end position="397"/>
    </location>
</feature>
<name>A0A9Q0N5C4_9DIPT</name>
<feature type="signal peptide" evidence="2">
    <location>
        <begin position="1"/>
        <end position="18"/>
    </location>
</feature>
<dbReference type="OrthoDB" id="6597859at2759"/>
<gene>
    <name evidence="4" type="ORF">Bhyg_08828</name>
</gene>
<protein>
    <recommendedName>
        <fullName evidence="3">Chitin-binding type-2 domain-containing protein</fullName>
    </recommendedName>
</protein>
<dbReference type="GO" id="GO:0008061">
    <property type="term" value="F:chitin binding"/>
    <property type="evidence" value="ECO:0007669"/>
    <property type="project" value="InterPro"/>
</dbReference>
<feature type="chain" id="PRO_5040393325" description="Chitin-binding type-2 domain-containing protein" evidence="2">
    <location>
        <begin position="19"/>
        <end position="810"/>
    </location>
</feature>
<feature type="domain" description="Chitin-binding type-2" evidence="3">
    <location>
        <begin position="113"/>
        <end position="185"/>
    </location>
</feature>
<organism evidence="4 5">
    <name type="scientific">Pseudolycoriella hygida</name>
    <dbReference type="NCBI Taxonomy" id="35572"/>
    <lineage>
        <taxon>Eukaryota</taxon>
        <taxon>Metazoa</taxon>
        <taxon>Ecdysozoa</taxon>
        <taxon>Arthropoda</taxon>
        <taxon>Hexapoda</taxon>
        <taxon>Insecta</taxon>
        <taxon>Pterygota</taxon>
        <taxon>Neoptera</taxon>
        <taxon>Endopterygota</taxon>
        <taxon>Diptera</taxon>
        <taxon>Nematocera</taxon>
        <taxon>Sciaroidea</taxon>
        <taxon>Sciaridae</taxon>
        <taxon>Pseudolycoriella</taxon>
    </lineage>
</organism>
<keyword evidence="5" id="KW-1185">Reference proteome</keyword>
<evidence type="ECO:0000313" key="5">
    <source>
        <dbReference type="Proteomes" id="UP001151699"/>
    </source>
</evidence>
<dbReference type="AlphaFoldDB" id="A0A9Q0N5C4"/>
<keyword evidence="1" id="KW-0472">Membrane</keyword>
<dbReference type="Gene3D" id="2.170.140.10">
    <property type="entry name" value="Chitin binding domain"/>
    <property type="match status" value="3"/>
</dbReference>
<evidence type="ECO:0000256" key="2">
    <source>
        <dbReference type="SAM" id="SignalP"/>
    </source>
</evidence>